<accession>A0A1T2XCM4</accession>
<gene>
    <name evidence="7" type="ORF">BVG16_14115</name>
</gene>
<feature type="chain" id="PRO_5039185767" description="ABC transporter substrate-binding protein" evidence="6">
    <location>
        <begin position="22"/>
        <end position="470"/>
    </location>
</feature>
<evidence type="ECO:0000256" key="5">
    <source>
        <dbReference type="ARBA" id="ARBA00023288"/>
    </source>
</evidence>
<dbReference type="PROSITE" id="PS51257">
    <property type="entry name" value="PROKAR_LIPOPROTEIN"/>
    <property type="match status" value="1"/>
</dbReference>
<keyword evidence="2 6" id="KW-0732">Signal</keyword>
<dbReference type="InterPro" id="IPR050490">
    <property type="entry name" value="Bact_solute-bd_prot1"/>
</dbReference>
<dbReference type="AlphaFoldDB" id="A0A1T2XCM4"/>
<evidence type="ECO:0000256" key="3">
    <source>
        <dbReference type="ARBA" id="ARBA00023136"/>
    </source>
</evidence>
<protein>
    <recommendedName>
        <fullName evidence="9">ABC transporter substrate-binding protein</fullName>
    </recommendedName>
</protein>
<reference evidence="7 8" key="1">
    <citation type="submission" date="2017-01" db="EMBL/GenBank/DDBJ databases">
        <title>Genome analysis of Paenibacillus selenitrireducens ES3-24.</title>
        <authorList>
            <person name="Xu D."/>
            <person name="Yao R."/>
            <person name="Zheng S."/>
        </authorList>
    </citation>
    <scope>NUCLEOTIDE SEQUENCE [LARGE SCALE GENOMIC DNA]</scope>
    <source>
        <strain evidence="7 8">ES3-24</strain>
    </source>
</reference>
<dbReference type="EMBL" id="MSZX01000005">
    <property type="protein sequence ID" value="OPA77578.1"/>
    <property type="molecule type" value="Genomic_DNA"/>
</dbReference>
<dbReference type="Proteomes" id="UP000190188">
    <property type="component" value="Unassembled WGS sequence"/>
</dbReference>
<evidence type="ECO:0000256" key="1">
    <source>
        <dbReference type="ARBA" id="ARBA00022475"/>
    </source>
</evidence>
<dbReference type="OrthoDB" id="2675752at2"/>
<keyword evidence="3" id="KW-0472">Membrane</keyword>
<name>A0A1T2XCM4_9BACL</name>
<dbReference type="Pfam" id="PF01547">
    <property type="entry name" value="SBP_bac_1"/>
    <property type="match status" value="1"/>
</dbReference>
<sequence length="470" mass="54251">MRKFYSLLLVSVLALSLFLSACSKDKNALKLLGEDEQVKLKVVCFDENYFYQQYANYFSMKYPNVEFEVISTNKMQQELEESKNPDSNEAYTKFIEKNQPDVLMLYANQFEKFASAGKLYELDTMIKQEKFDMDSIIPNVIQLLKDKGGGKIYGLAPTFSAQAIYYNIDMFQKYGVDLPKNQMTWEEVLQLAKRFPTGGSEKDREYGLYMDYGMTPSNFIMMVANTENLRLVDKEEEKVQFDAEQWRKVYQLVVDGFQSKTLVNRDMNMQGGTMESYYQGKTFLMGKTAMAIGGTWLTNEMQRVKDDLKDYKPFQWGVVTAPVSAMDPNTADSMYLDEIIAINAQSPNTRAAWEFVKFVNGPEMAKMQSRQLSGSLPTRKEFIKDKENHDLSAFYMLTPRAKNVTYRFEKTPESFFQTILQVMDEQTKQVLDNTQSADQAITNIQKQLQEGLIKAKQEEKAAKEKEQAKK</sequence>
<evidence type="ECO:0000256" key="2">
    <source>
        <dbReference type="ARBA" id="ARBA00022729"/>
    </source>
</evidence>
<evidence type="ECO:0000256" key="4">
    <source>
        <dbReference type="ARBA" id="ARBA00023139"/>
    </source>
</evidence>
<dbReference type="SUPFAM" id="SSF53850">
    <property type="entry name" value="Periplasmic binding protein-like II"/>
    <property type="match status" value="1"/>
</dbReference>
<comment type="caution">
    <text evidence="7">The sequence shown here is derived from an EMBL/GenBank/DDBJ whole genome shotgun (WGS) entry which is preliminary data.</text>
</comment>
<dbReference type="PANTHER" id="PTHR43649">
    <property type="entry name" value="ARABINOSE-BINDING PROTEIN-RELATED"/>
    <property type="match status" value="1"/>
</dbReference>
<dbReference type="RefSeq" id="WP_078499319.1">
    <property type="nucleotide sequence ID" value="NZ_MSZX01000005.1"/>
</dbReference>
<evidence type="ECO:0008006" key="9">
    <source>
        <dbReference type="Google" id="ProtNLM"/>
    </source>
</evidence>
<evidence type="ECO:0000256" key="6">
    <source>
        <dbReference type="SAM" id="SignalP"/>
    </source>
</evidence>
<keyword evidence="5" id="KW-0449">Lipoprotein</keyword>
<dbReference type="Gene3D" id="3.40.190.10">
    <property type="entry name" value="Periplasmic binding protein-like II"/>
    <property type="match status" value="1"/>
</dbReference>
<evidence type="ECO:0000313" key="8">
    <source>
        <dbReference type="Proteomes" id="UP000190188"/>
    </source>
</evidence>
<dbReference type="STRING" id="1324314.BVG16_14115"/>
<dbReference type="InterPro" id="IPR006059">
    <property type="entry name" value="SBP"/>
</dbReference>
<feature type="signal peptide" evidence="6">
    <location>
        <begin position="1"/>
        <end position="21"/>
    </location>
</feature>
<proteinExistence type="predicted"/>
<dbReference type="PANTHER" id="PTHR43649:SF33">
    <property type="entry name" value="POLYGALACTURONAN_RHAMNOGALACTURONAN-BINDING PROTEIN YTCQ"/>
    <property type="match status" value="1"/>
</dbReference>
<organism evidence="7 8">
    <name type="scientific">Paenibacillus selenitireducens</name>
    <dbReference type="NCBI Taxonomy" id="1324314"/>
    <lineage>
        <taxon>Bacteria</taxon>
        <taxon>Bacillati</taxon>
        <taxon>Bacillota</taxon>
        <taxon>Bacilli</taxon>
        <taxon>Bacillales</taxon>
        <taxon>Paenibacillaceae</taxon>
        <taxon>Paenibacillus</taxon>
    </lineage>
</organism>
<keyword evidence="4" id="KW-0564">Palmitate</keyword>
<keyword evidence="1" id="KW-1003">Cell membrane</keyword>
<evidence type="ECO:0000313" key="7">
    <source>
        <dbReference type="EMBL" id="OPA77578.1"/>
    </source>
</evidence>
<keyword evidence="8" id="KW-1185">Reference proteome</keyword>